<evidence type="ECO:0000259" key="2">
    <source>
        <dbReference type="Pfam" id="PF03732"/>
    </source>
</evidence>
<dbReference type="Proteomes" id="UP001652661">
    <property type="component" value="Chromosome 3R"/>
</dbReference>
<dbReference type="GeneID" id="138929020"/>
<proteinExistence type="predicted"/>
<dbReference type="PANTHER" id="PTHR33223:SF6">
    <property type="entry name" value="CCHC-TYPE DOMAIN-CONTAINING PROTEIN"/>
    <property type="match status" value="1"/>
</dbReference>
<feature type="compositionally biased region" description="Basic and acidic residues" evidence="1">
    <location>
        <begin position="646"/>
        <end position="658"/>
    </location>
</feature>
<feature type="region of interest" description="Disordered" evidence="1">
    <location>
        <begin position="626"/>
        <end position="675"/>
    </location>
</feature>
<protein>
    <submittedName>
        <fullName evidence="4">Trichohyalin-like</fullName>
    </submittedName>
</protein>
<dbReference type="Pfam" id="PF03732">
    <property type="entry name" value="Retrotrans_gag"/>
    <property type="match status" value="2"/>
</dbReference>
<evidence type="ECO:0000256" key="1">
    <source>
        <dbReference type="SAM" id="MobiDB-lite"/>
    </source>
</evidence>
<sequence length="744" mass="86040">MERINGEILDQVRSWGITYDGRTNPLEFIRKLEGWATGYGIGHDQLVQTMPFILEDAASDWWNCTPNKLDSWEKVTGELVEYFLPRRYQEQLKEQIQHRRQGETEPTRGFAMELMQMMRFAEYTAEEKLNRIYLNCRSQIKLYTRRSGFKTLPEFLKLAEVVEMIEAESFDQPQHRLDQEICRESDGGPVKRDPKTIGCCETAWNRSEHTGQAVSDQWNTPGSGEAKVYIRSAARKEGTEELEESDMVIQQDLEEESRQEEGGSTTALAGEIRRMAEQVEEHPHGQEDEDQEEEMLEDQMRADVEKKDADQGEEPADLRERQQDREPEQRPQGNGQGLYELDGRKVKIVERINEEILDQVRSWGITYDGRTNPLEFIRKLEGWATGYGIGHDQLVQTMPFILEDAASDWWNCTPNKLDSWEKVTGELVEYFLPRRYQEQLKEQIQHRRQGETEPTRGFAMELMQMMRFAEYTAEEKLNRIYLNCRSQIKLYTRRSGFKTLPEFLKLAEVVEMIEAESFDQPQHRLDQEICRESDGGPVKRDPKTIGCCETAWNRSEHTGQAVSDQWNTPGSGEAKVYIRSAARKEGTEELEESDMVIQQDLEEESRQEEGGSTTALAGEIRRMAEQVEEHPHGQEDEDQEEEMLEDQMRADVEKKDADQGEEPVQEADNFARTTAGRASWKRDDMIFATLNEKRRYCATVDLAFLNPYWESESPPAATIALSSLEQIGYSSTLLAPSIRHMGLK</sequence>
<organism evidence="3 4">
    <name type="scientific">Drosophila kikkawai</name>
    <name type="common">Fruit fly</name>
    <dbReference type="NCBI Taxonomy" id="30033"/>
    <lineage>
        <taxon>Eukaryota</taxon>
        <taxon>Metazoa</taxon>
        <taxon>Ecdysozoa</taxon>
        <taxon>Arthropoda</taxon>
        <taxon>Hexapoda</taxon>
        <taxon>Insecta</taxon>
        <taxon>Pterygota</taxon>
        <taxon>Neoptera</taxon>
        <taxon>Endopterygota</taxon>
        <taxon>Diptera</taxon>
        <taxon>Brachycera</taxon>
        <taxon>Muscomorpha</taxon>
        <taxon>Ephydroidea</taxon>
        <taxon>Drosophilidae</taxon>
        <taxon>Drosophila</taxon>
        <taxon>Sophophora</taxon>
    </lineage>
</organism>
<accession>A0ABM4GLI9</accession>
<gene>
    <name evidence="4" type="primary">LOC138929020</name>
</gene>
<feature type="compositionally biased region" description="Acidic residues" evidence="1">
    <location>
        <begin position="287"/>
        <end position="297"/>
    </location>
</feature>
<evidence type="ECO:0000313" key="4">
    <source>
        <dbReference type="RefSeq" id="XP_070143586.1"/>
    </source>
</evidence>
<feature type="domain" description="Retrotransposon gag" evidence="2">
    <location>
        <begin position="399"/>
        <end position="479"/>
    </location>
</feature>
<feature type="compositionally biased region" description="Acidic residues" evidence="1">
    <location>
        <begin position="635"/>
        <end position="645"/>
    </location>
</feature>
<dbReference type="RefSeq" id="XP_070143586.1">
    <property type="nucleotide sequence ID" value="XM_070287485.1"/>
</dbReference>
<keyword evidence="3" id="KW-1185">Reference proteome</keyword>
<feature type="domain" description="Retrotransposon gag" evidence="2">
    <location>
        <begin position="51"/>
        <end position="131"/>
    </location>
</feature>
<dbReference type="PANTHER" id="PTHR33223">
    <property type="entry name" value="CCHC-TYPE DOMAIN-CONTAINING PROTEIN"/>
    <property type="match status" value="1"/>
</dbReference>
<reference evidence="4" key="1">
    <citation type="submission" date="2025-08" db="UniProtKB">
        <authorList>
            <consortium name="RefSeq"/>
        </authorList>
    </citation>
    <scope>IDENTIFICATION</scope>
    <source>
        <strain evidence="4">14028-0561.14</strain>
        <tissue evidence="4">Whole fly</tissue>
    </source>
</reference>
<feature type="region of interest" description="Disordered" evidence="1">
    <location>
        <begin position="278"/>
        <end position="339"/>
    </location>
</feature>
<feature type="compositionally biased region" description="Basic and acidic residues" evidence="1">
    <location>
        <begin position="298"/>
        <end position="329"/>
    </location>
</feature>
<name>A0ABM4GLI9_DROKI</name>
<dbReference type="InterPro" id="IPR005162">
    <property type="entry name" value="Retrotrans_gag_dom"/>
</dbReference>
<evidence type="ECO:0000313" key="3">
    <source>
        <dbReference type="Proteomes" id="UP001652661"/>
    </source>
</evidence>